<keyword evidence="12" id="KW-1185">Reference proteome</keyword>
<accession>A0ABP9D3S6</accession>
<comment type="caution">
    <text evidence="11">The sequence shown here is derived from an EMBL/GenBank/DDBJ whole genome shotgun (WGS) entry which is preliminary data.</text>
</comment>
<keyword evidence="6" id="KW-0119">Carbohydrate metabolism</keyword>
<dbReference type="SUPFAM" id="SSF49299">
    <property type="entry name" value="PKD domain"/>
    <property type="match status" value="1"/>
</dbReference>
<dbReference type="SMART" id="SM00495">
    <property type="entry name" value="ChtBD3"/>
    <property type="match status" value="3"/>
</dbReference>
<dbReference type="SUPFAM" id="SSF51055">
    <property type="entry name" value="Carbohydrate binding domain"/>
    <property type="match status" value="1"/>
</dbReference>
<dbReference type="InterPro" id="IPR050314">
    <property type="entry name" value="Glycosyl_Hydrlase_18"/>
</dbReference>
<name>A0ABP9D3S6_9BACT</name>
<dbReference type="NCBIfam" id="TIGR04183">
    <property type="entry name" value="Por_Secre_tail"/>
    <property type="match status" value="1"/>
</dbReference>
<dbReference type="InterPro" id="IPR029070">
    <property type="entry name" value="Chitinase_insertion_sf"/>
</dbReference>
<proteinExistence type="inferred from homology"/>
<dbReference type="EC" id="3.2.1.14" evidence="3"/>
<dbReference type="Gene3D" id="2.60.40.10">
    <property type="entry name" value="Immunoglobulins"/>
    <property type="match status" value="7"/>
</dbReference>
<dbReference type="InterPro" id="IPR001579">
    <property type="entry name" value="Glyco_hydro_18_chit_AS"/>
</dbReference>
<evidence type="ECO:0000256" key="5">
    <source>
        <dbReference type="ARBA" id="ARBA00023024"/>
    </source>
</evidence>
<dbReference type="Gene3D" id="3.20.20.80">
    <property type="entry name" value="Glycosidases"/>
    <property type="match status" value="2"/>
</dbReference>
<dbReference type="Proteomes" id="UP001500298">
    <property type="component" value="Unassembled WGS sequence"/>
</dbReference>
<evidence type="ECO:0000256" key="8">
    <source>
        <dbReference type="RuleBase" id="RU000489"/>
    </source>
</evidence>
<feature type="signal peptide" evidence="9">
    <location>
        <begin position="1"/>
        <end position="27"/>
    </location>
</feature>
<feature type="domain" description="GH18" evidence="10">
    <location>
        <begin position="42"/>
        <end position="499"/>
    </location>
</feature>
<keyword evidence="7 8" id="KW-0326">Glycosidase</keyword>
<dbReference type="InterPro" id="IPR026444">
    <property type="entry name" value="Secre_tail"/>
</dbReference>
<dbReference type="InterPro" id="IPR003610">
    <property type="entry name" value="CBM5/12"/>
</dbReference>
<dbReference type="SMART" id="SM00089">
    <property type="entry name" value="PKD"/>
    <property type="match status" value="6"/>
</dbReference>
<dbReference type="Pfam" id="PF18962">
    <property type="entry name" value="Por_Secre_tail"/>
    <property type="match status" value="1"/>
</dbReference>
<evidence type="ECO:0000256" key="9">
    <source>
        <dbReference type="SAM" id="SignalP"/>
    </source>
</evidence>
<protein>
    <recommendedName>
        <fullName evidence="3">chitinase</fullName>
        <ecNumber evidence="3">3.2.1.14</ecNumber>
    </recommendedName>
</protein>
<feature type="chain" id="PRO_5046848117" description="chitinase" evidence="9">
    <location>
        <begin position="28"/>
        <end position="1829"/>
    </location>
</feature>
<reference evidence="12" key="1">
    <citation type="journal article" date="2019" name="Int. J. Syst. Evol. Microbiol.">
        <title>The Global Catalogue of Microorganisms (GCM) 10K type strain sequencing project: providing services to taxonomists for standard genome sequencing and annotation.</title>
        <authorList>
            <consortium name="The Broad Institute Genomics Platform"/>
            <consortium name="The Broad Institute Genome Sequencing Center for Infectious Disease"/>
            <person name="Wu L."/>
            <person name="Ma J."/>
        </authorList>
    </citation>
    <scope>NUCLEOTIDE SEQUENCE [LARGE SCALE GENOMIC DNA]</scope>
    <source>
        <strain evidence="12">JCM 18326</strain>
    </source>
</reference>
<keyword evidence="4 8" id="KW-0378">Hydrolase</keyword>
<dbReference type="InterPro" id="IPR036573">
    <property type="entry name" value="CBM_sf_5/12"/>
</dbReference>
<dbReference type="InterPro" id="IPR035986">
    <property type="entry name" value="PKD_dom_sf"/>
</dbReference>
<dbReference type="PANTHER" id="PTHR11177:SF317">
    <property type="entry name" value="CHITINASE 12-RELATED"/>
    <property type="match status" value="1"/>
</dbReference>
<evidence type="ECO:0000256" key="3">
    <source>
        <dbReference type="ARBA" id="ARBA00012729"/>
    </source>
</evidence>
<evidence type="ECO:0000256" key="4">
    <source>
        <dbReference type="ARBA" id="ARBA00022801"/>
    </source>
</evidence>
<evidence type="ECO:0000256" key="2">
    <source>
        <dbReference type="ARBA" id="ARBA00009121"/>
    </source>
</evidence>
<evidence type="ECO:0000256" key="7">
    <source>
        <dbReference type="ARBA" id="ARBA00023295"/>
    </source>
</evidence>
<evidence type="ECO:0000259" key="10">
    <source>
        <dbReference type="PROSITE" id="PS51910"/>
    </source>
</evidence>
<keyword evidence="5" id="KW-0146">Chitin degradation</keyword>
<dbReference type="PROSITE" id="PS51910">
    <property type="entry name" value="GH18_2"/>
    <property type="match status" value="2"/>
</dbReference>
<dbReference type="SMART" id="SM00636">
    <property type="entry name" value="Glyco_18"/>
    <property type="match status" value="2"/>
</dbReference>
<dbReference type="InterPro" id="IPR011583">
    <property type="entry name" value="Chitinase_II/V-like_cat"/>
</dbReference>
<dbReference type="Pfam" id="PF00704">
    <property type="entry name" value="Glyco_hydro_18"/>
    <property type="match status" value="2"/>
</dbReference>
<dbReference type="SUPFAM" id="SSF54556">
    <property type="entry name" value="Chitinase insertion domain"/>
    <property type="match status" value="1"/>
</dbReference>
<dbReference type="InterPro" id="IPR022409">
    <property type="entry name" value="PKD/Chitinase_dom"/>
</dbReference>
<dbReference type="PROSITE" id="PS01095">
    <property type="entry name" value="GH18_1"/>
    <property type="match status" value="2"/>
</dbReference>
<keyword evidence="5" id="KW-0624">Polysaccharide degradation</keyword>
<organism evidence="11 12">
    <name type="scientific">Algivirga pacifica</name>
    <dbReference type="NCBI Taxonomy" id="1162670"/>
    <lineage>
        <taxon>Bacteria</taxon>
        <taxon>Pseudomonadati</taxon>
        <taxon>Bacteroidota</taxon>
        <taxon>Cytophagia</taxon>
        <taxon>Cytophagales</taxon>
        <taxon>Flammeovirgaceae</taxon>
        <taxon>Algivirga</taxon>
    </lineage>
</organism>
<dbReference type="Pfam" id="PF17957">
    <property type="entry name" value="Big_7"/>
    <property type="match status" value="1"/>
</dbReference>
<feature type="domain" description="GH18" evidence="10">
    <location>
        <begin position="1348"/>
        <end position="1735"/>
    </location>
</feature>
<dbReference type="EMBL" id="BAABJX010000005">
    <property type="protein sequence ID" value="GAA4821863.1"/>
    <property type="molecule type" value="Genomic_DNA"/>
</dbReference>
<dbReference type="Gene3D" id="2.10.10.20">
    <property type="entry name" value="Carbohydrate-binding module superfamily 5/12"/>
    <property type="match status" value="3"/>
</dbReference>
<sequence length="1829" mass="196161">MKMKNNTWWSGAFTALLMLFSLIGAEAQINSGSPYSTADHEKQIIGYVPNWDAWKGQDFNIPKGAYNHYNIDYSQYTILNFSFFGVAVDGSMHSGDLRNKQIYQDGQIQQPDDLLHPDPYSSHDQAMVLGVPQEFWGWDDILYDLGYEPNPNGAYLGWVKPASGETGQWPLVEYVQPSMIKLAHDNGVKVMASIGGWSMCKHFPEMAADPIKRARFIQDCITLVEDYGFDGIDIDWEYPGPFSGMNFTGTEADYHNFTVLMQEIREAIGPDRLVTAAFSAVPSKLKDLEWEELDKVMDYYNMMSYDFHGGWSNIAGHNSPLYPYPGEEWGDFSWHTTFSYMVDSLGINSEKVNMGMAFYGRGVITESTPGVNAPTVKKQVSFSVDGPVMSAADMNNWTATEGSPYYTQIRDALAGGGWTRHWDDIAKVPYMTKSENGFHYFTSYDDEESIKLKSEYITDNNAGGVIIWEVFTDWKVGPETSKVGTYPYCPDTKPELAHVVNKVFAENAGPVNPAPVVSISAPTSVEQESLEAISFSATITDDVAIANVTISVNGTAVTPSVSGDVYSATFTPSAYGEQAIEVTATDDQGKSTTRTAKVNVIDPTVPNVAPTVSITAPADQAVITQESLGAISISVDANDTDGTIDTVRIEVNGQVFEGSTASWTPSTFGAYTISAYVVDNEGASAMATISVTVEEEVVVVQPGCDAPAYEGYPSIYNSGDVVSYNGSLYEAQVNNLYNVTPGTADHWWKPLGPCEDDGTIDPVAPSVSLTSPATGSVEVETLPYSITLASEATDTDGTIASVVYTVNGTEVPEGSYEITSYGAYNIEVTATDSDGLTATDAATITVTAPQAGTPPTVSLTSPATGSMEVSSLPYTLTLDASATDTDGSITSITYTVNGVDATDGDYTAAAYGDYVIVVTATDNDGMTATDQATVTLTEPVQTGGCDAPEYEGYPTIYNSGDQVSYNGMLYEAQVNNLYNVTPGAADHWWKPLGPCQSGPVGPTVSLTSPAEGTVETANLPYTLSLAATASDSDGTVTSLTYTVNGVDAAAGDFQADTYGDYVVIATATDNDGMTATDQVTVTLLAPQPKAPTVTLSTSVSGTVNVESLPYTFSIGATANDEDGTIASITYTVNGESATEGDYTATAFGNYVIVVTATDNDGLTATDQASVTVAEQGSTVECPYADWDSSLDYTQGTKVNYNGDIYQAKWYANKGVLPTAGDPWESTGEVCGKGGLGDEVPVITFLQPSGDTYTALTTVQVEVSATDENGTVSDVNITVDGQTSNGNLVNFTPAAYGSYLVAVSATDAQGNTVTANKTLLFTQSSVNDINPDGSINLTGPFAPAPTGAQRIVGYVPTWKGSPGDLDYSKVTHVNVAFLMYEMKAGAAYTDADFATGNYDPKELHLLDSLLPIIEAKAHAQGATVSIAVGGAIDYGFLKLMEQYRDNPAMIDVLADDLIDFVDQYNLDGIDLDLECWWQDPAIPGTAEQGGRKRGIDKWNENVDQGAHPAAYGMTLLAKKLRAKRPDLLLSAALFATPWYGNNYDADVAAYLDYIGLMTYDFTGSWDDSPIGPHASLYTVDNSLYDKASADNPIYSSEVALEYWSGDWATWQGSGHGVAKNKLAIGVPFYGYDLSLSKKDAGQGTNGFYFIGYDEILSLYPDAATSYDPNDPNQLNGFVGAEDGRKIYYETPKGAAAKVTYAKNNGLQGTIIWELTFDVTDPSKSLLTAMNNALYGSARFAEQQIVSPQLDVKFYPNPFSEQTQVQLNLSQQTEVSVVLYNLQGSIVKRIQKSLDKGMQSIAIDGSKLSSGVYLMSVQAGNSRQVQKLIKQ</sequence>
<dbReference type="SUPFAM" id="SSF51445">
    <property type="entry name" value="(Trans)glycosidases"/>
    <property type="match status" value="2"/>
</dbReference>
<dbReference type="InterPro" id="IPR013783">
    <property type="entry name" value="Ig-like_fold"/>
</dbReference>
<dbReference type="Gene3D" id="3.10.50.10">
    <property type="match status" value="1"/>
</dbReference>
<dbReference type="PANTHER" id="PTHR11177">
    <property type="entry name" value="CHITINASE"/>
    <property type="match status" value="1"/>
</dbReference>
<dbReference type="InterPro" id="IPR017853">
    <property type="entry name" value="GH"/>
</dbReference>
<keyword evidence="9" id="KW-0732">Signal</keyword>
<evidence type="ECO:0000313" key="12">
    <source>
        <dbReference type="Proteomes" id="UP001500298"/>
    </source>
</evidence>
<evidence type="ECO:0000256" key="1">
    <source>
        <dbReference type="ARBA" id="ARBA00000822"/>
    </source>
</evidence>
<evidence type="ECO:0000256" key="6">
    <source>
        <dbReference type="ARBA" id="ARBA00023277"/>
    </source>
</evidence>
<dbReference type="InterPro" id="IPR001223">
    <property type="entry name" value="Glyco_hydro18_cat"/>
</dbReference>
<gene>
    <name evidence="11" type="ORF">GCM10023331_02800</name>
</gene>
<dbReference type="CDD" id="cd12215">
    <property type="entry name" value="ChiC_BD"/>
    <property type="match status" value="1"/>
</dbReference>
<comment type="similarity">
    <text evidence="2">Belongs to the glycosyl hydrolase 18 family. Chitinase class II subfamily.</text>
</comment>
<comment type="catalytic activity">
    <reaction evidence="1">
        <text>Random endo-hydrolysis of N-acetyl-beta-D-glucosaminide (1-&gt;4)-beta-linkages in chitin and chitodextrins.</text>
        <dbReference type="EC" id="3.2.1.14"/>
    </reaction>
</comment>
<evidence type="ECO:0000313" key="11">
    <source>
        <dbReference type="EMBL" id="GAA4821863.1"/>
    </source>
</evidence>